<evidence type="ECO:0000256" key="3">
    <source>
        <dbReference type="ARBA" id="ARBA00022737"/>
    </source>
</evidence>
<feature type="transmembrane region" description="Helical" evidence="7">
    <location>
        <begin position="254"/>
        <end position="277"/>
    </location>
</feature>
<dbReference type="OrthoDB" id="1847170at2759"/>
<proteinExistence type="predicted"/>
<keyword evidence="10" id="KW-1185">Reference proteome</keyword>
<organism evidence="9 10">
    <name type="scientific">Capsicum baccatum</name>
    <name type="common">Peruvian pepper</name>
    <dbReference type="NCBI Taxonomy" id="33114"/>
    <lineage>
        <taxon>Eukaryota</taxon>
        <taxon>Viridiplantae</taxon>
        <taxon>Streptophyta</taxon>
        <taxon>Embryophyta</taxon>
        <taxon>Tracheophyta</taxon>
        <taxon>Spermatophyta</taxon>
        <taxon>Magnoliopsida</taxon>
        <taxon>eudicotyledons</taxon>
        <taxon>Gunneridae</taxon>
        <taxon>Pentapetalae</taxon>
        <taxon>asterids</taxon>
        <taxon>lamiids</taxon>
        <taxon>Solanales</taxon>
        <taxon>Solanaceae</taxon>
        <taxon>Solanoideae</taxon>
        <taxon>Capsiceae</taxon>
        <taxon>Capsicum</taxon>
    </lineage>
</organism>
<feature type="transmembrane region" description="Helical" evidence="7">
    <location>
        <begin position="211"/>
        <end position="234"/>
    </location>
</feature>
<feature type="transmembrane region" description="Helical" evidence="7">
    <location>
        <begin position="297"/>
        <end position="319"/>
    </location>
</feature>
<dbReference type="GO" id="GO:0005886">
    <property type="term" value="C:plasma membrane"/>
    <property type="evidence" value="ECO:0007669"/>
    <property type="project" value="TreeGrafter"/>
</dbReference>
<keyword evidence="6 7" id="KW-0472">Membrane</keyword>
<dbReference type="EMBL" id="MLFT02000005">
    <property type="protein sequence ID" value="PHT48954.1"/>
    <property type="molecule type" value="Genomic_DNA"/>
</dbReference>
<comment type="caution">
    <text evidence="9">The sequence shown here is derived from an EMBL/GenBank/DDBJ whole genome shotgun (WGS) entry which is preliminary data.</text>
</comment>
<evidence type="ECO:0000256" key="6">
    <source>
        <dbReference type="ARBA" id="ARBA00023136"/>
    </source>
</evidence>
<dbReference type="Pfam" id="PF12796">
    <property type="entry name" value="Ank_2"/>
    <property type="match status" value="1"/>
</dbReference>
<dbReference type="Gene3D" id="1.25.40.20">
    <property type="entry name" value="Ankyrin repeat-containing domain"/>
    <property type="match status" value="1"/>
</dbReference>
<dbReference type="InterPro" id="IPR026961">
    <property type="entry name" value="PGG_dom"/>
</dbReference>
<name>A0A2G2WUM7_CAPBA</name>
<dbReference type="PANTHER" id="PTHR24186:SF50">
    <property type="entry name" value="ANKYRIN REPEAT-CONTAINING PROTEIN ITN1-LIKE ISOFORM X1"/>
    <property type="match status" value="1"/>
</dbReference>
<dbReference type="SMART" id="SM00248">
    <property type="entry name" value="ANK"/>
    <property type="match status" value="3"/>
</dbReference>
<dbReference type="InterPro" id="IPR036770">
    <property type="entry name" value="Ankyrin_rpt-contain_sf"/>
</dbReference>
<protein>
    <recommendedName>
        <fullName evidence="8">PGG domain-containing protein</fullName>
    </recommendedName>
</protein>
<evidence type="ECO:0000256" key="5">
    <source>
        <dbReference type="ARBA" id="ARBA00023043"/>
    </source>
</evidence>
<reference evidence="10" key="2">
    <citation type="journal article" date="2017" name="J. Anim. Genet.">
        <title>Multiple reference genome sequences of hot pepper reveal the massive evolution of plant disease resistance genes by retroduplication.</title>
        <authorList>
            <person name="Kim S."/>
            <person name="Park J."/>
            <person name="Yeom S.-I."/>
            <person name="Kim Y.-M."/>
            <person name="Seo E."/>
            <person name="Kim K.-T."/>
            <person name="Kim M.-S."/>
            <person name="Lee J.M."/>
            <person name="Cheong K."/>
            <person name="Shin H.-S."/>
            <person name="Kim S.-B."/>
            <person name="Han K."/>
            <person name="Lee J."/>
            <person name="Park M."/>
            <person name="Lee H.-A."/>
            <person name="Lee H.-Y."/>
            <person name="Lee Y."/>
            <person name="Oh S."/>
            <person name="Lee J.H."/>
            <person name="Choi E."/>
            <person name="Choi E."/>
            <person name="Lee S.E."/>
            <person name="Jeon J."/>
            <person name="Kim H."/>
            <person name="Choi G."/>
            <person name="Song H."/>
            <person name="Lee J."/>
            <person name="Lee S.-C."/>
            <person name="Kwon J.-K."/>
            <person name="Lee H.-Y."/>
            <person name="Koo N."/>
            <person name="Hong Y."/>
            <person name="Kim R.W."/>
            <person name="Kang W.-H."/>
            <person name="Huh J.H."/>
            <person name="Kang B.-C."/>
            <person name="Yang T.-J."/>
            <person name="Lee Y.-H."/>
            <person name="Bennetzen J.L."/>
            <person name="Choi D."/>
        </authorList>
    </citation>
    <scope>NUCLEOTIDE SEQUENCE [LARGE SCALE GENOMIC DNA]</scope>
    <source>
        <strain evidence="10">cv. PBC81</strain>
    </source>
</reference>
<comment type="subcellular location">
    <subcellularLocation>
        <location evidence="1">Membrane</location>
        <topology evidence="1">Multi-pass membrane protein</topology>
    </subcellularLocation>
</comment>
<dbReference type="PANTHER" id="PTHR24186">
    <property type="entry name" value="PROTEIN PHOSPHATASE 1 REGULATORY SUBUNIT"/>
    <property type="match status" value="1"/>
</dbReference>
<dbReference type="STRING" id="33114.A0A2G2WUM7"/>
<dbReference type="Proteomes" id="UP000224567">
    <property type="component" value="Unassembled WGS sequence"/>
</dbReference>
<evidence type="ECO:0000256" key="2">
    <source>
        <dbReference type="ARBA" id="ARBA00022692"/>
    </source>
</evidence>
<evidence type="ECO:0000313" key="10">
    <source>
        <dbReference type="Proteomes" id="UP000224567"/>
    </source>
</evidence>
<reference evidence="9 10" key="1">
    <citation type="journal article" date="2017" name="Genome Biol.">
        <title>New reference genome sequences of hot pepper reveal the massive evolution of plant disease-resistance genes by retroduplication.</title>
        <authorList>
            <person name="Kim S."/>
            <person name="Park J."/>
            <person name="Yeom S.I."/>
            <person name="Kim Y.M."/>
            <person name="Seo E."/>
            <person name="Kim K.T."/>
            <person name="Kim M.S."/>
            <person name="Lee J.M."/>
            <person name="Cheong K."/>
            <person name="Shin H.S."/>
            <person name="Kim S.B."/>
            <person name="Han K."/>
            <person name="Lee J."/>
            <person name="Park M."/>
            <person name="Lee H.A."/>
            <person name="Lee H.Y."/>
            <person name="Lee Y."/>
            <person name="Oh S."/>
            <person name="Lee J.H."/>
            <person name="Choi E."/>
            <person name="Choi E."/>
            <person name="Lee S.E."/>
            <person name="Jeon J."/>
            <person name="Kim H."/>
            <person name="Choi G."/>
            <person name="Song H."/>
            <person name="Lee J."/>
            <person name="Lee S.C."/>
            <person name="Kwon J.K."/>
            <person name="Lee H.Y."/>
            <person name="Koo N."/>
            <person name="Hong Y."/>
            <person name="Kim R.W."/>
            <person name="Kang W.H."/>
            <person name="Huh J.H."/>
            <person name="Kang B.C."/>
            <person name="Yang T.J."/>
            <person name="Lee Y.H."/>
            <person name="Bennetzen J.L."/>
            <person name="Choi D."/>
        </authorList>
    </citation>
    <scope>NUCLEOTIDE SEQUENCE [LARGE SCALE GENOMIC DNA]</scope>
    <source>
        <strain evidence="10">cv. PBC81</strain>
    </source>
</reference>
<keyword evidence="5" id="KW-0040">ANK repeat</keyword>
<evidence type="ECO:0000256" key="4">
    <source>
        <dbReference type="ARBA" id="ARBA00022989"/>
    </source>
</evidence>
<dbReference type="AlphaFoldDB" id="A0A2G2WUM7"/>
<evidence type="ECO:0000313" key="9">
    <source>
        <dbReference type="EMBL" id="PHT48954.1"/>
    </source>
</evidence>
<keyword evidence="2 7" id="KW-0812">Transmembrane</keyword>
<dbReference type="InterPro" id="IPR002110">
    <property type="entry name" value="Ankyrin_rpt"/>
</dbReference>
<evidence type="ECO:0000256" key="7">
    <source>
        <dbReference type="SAM" id="Phobius"/>
    </source>
</evidence>
<accession>A0A2G2WUM7</accession>
<gene>
    <name evidence="9" type="ORF">CQW23_13162</name>
</gene>
<dbReference type="Pfam" id="PF13962">
    <property type="entry name" value="PGG"/>
    <property type="match status" value="1"/>
</dbReference>
<keyword evidence="4 7" id="KW-1133">Transmembrane helix</keyword>
<evidence type="ECO:0000259" key="8">
    <source>
        <dbReference type="Pfam" id="PF13962"/>
    </source>
</evidence>
<keyword evidence="3" id="KW-0677">Repeat</keyword>
<feature type="domain" description="PGG" evidence="8">
    <location>
        <begin position="206"/>
        <end position="312"/>
    </location>
</feature>
<sequence>MEDVVSDMLAWKKSLVYLPAGSENDWTTAIHIAASEGDVDMIIELLNHCPDCWDMLNRNNQNALHVSVLNNQDEVVRFLLDSDKCDNLVDEPDSDGNTPLHLLAASGNHVRELINHPRAKKMSFNKENQTPLDIALSCTVTTEKEKLMEDLCSIGRFGKRDFKVKRKYEYMPNSNDETGTGVKMKLREDDHDKAKKADQTVIKSIMKIAQIHIVVATLIMIDSFAAGITLPGGFESDPDSHNQGMAILTRKTAFRAFVVSDAIAFTFSAVAIFIYFLMADVSIEPQSKEIVGKLYDLAAICQCLSLFAVVIATGIFATLSHSLGLAITRNEDASGLPKRLDVELVDTSVGI</sequence>
<dbReference type="SUPFAM" id="SSF48403">
    <property type="entry name" value="Ankyrin repeat"/>
    <property type="match status" value="1"/>
</dbReference>
<dbReference type="Pfam" id="PF00023">
    <property type="entry name" value="Ank"/>
    <property type="match status" value="1"/>
</dbReference>
<evidence type="ECO:0000256" key="1">
    <source>
        <dbReference type="ARBA" id="ARBA00004141"/>
    </source>
</evidence>